<dbReference type="Gene3D" id="3.90.580.10">
    <property type="entry name" value="Zinc finger, CHC2-type domain"/>
    <property type="match status" value="1"/>
</dbReference>
<organism evidence="1 2">
    <name type="scientific">Snuella lapsa</name>
    <dbReference type="NCBI Taxonomy" id="870481"/>
    <lineage>
        <taxon>Bacteria</taxon>
        <taxon>Pseudomonadati</taxon>
        <taxon>Bacteroidota</taxon>
        <taxon>Flavobacteriia</taxon>
        <taxon>Flavobacteriales</taxon>
        <taxon>Flavobacteriaceae</taxon>
        <taxon>Snuella</taxon>
    </lineage>
</organism>
<proteinExistence type="predicted"/>
<dbReference type="RefSeq" id="WP_345003644.1">
    <property type="nucleotide sequence ID" value="NZ_BAABCY010000001.1"/>
</dbReference>
<sequence length="293" mass="33835">MKRKINCETARNFPVEKALEKLGHFPNRETEQEAWFLSPFRSETQASLKVSKRKNRWYDHGLGIGGNVIDLVILVLNCPVKDALVFLSDSPTSFSFQQQQIPFKENVSIVDVIKIQEIMHPALVQYLSSRSVPLSVAKVYCKQVWYKYNGNLFFAIGLENIKGGWELRNRIVKNCSSPKSYSLIKRDSKQLVIMEGMFDLFSLAVLNEELASTSDIIVLNSLAFIRNVEDYVNRYINDYVNCYDRILLYLDNDTTGDNGTQYLKENYPSVTDQRETYKNHKDLNEYLCHVRGS</sequence>
<protein>
    <submittedName>
        <fullName evidence="1">Toprim domain-containing protein</fullName>
    </submittedName>
</protein>
<accession>A0ABP6WLX1</accession>
<evidence type="ECO:0000313" key="2">
    <source>
        <dbReference type="Proteomes" id="UP001500954"/>
    </source>
</evidence>
<reference evidence="2" key="1">
    <citation type="journal article" date="2019" name="Int. J. Syst. Evol. Microbiol.">
        <title>The Global Catalogue of Microorganisms (GCM) 10K type strain sequencing project: providing services to taxonomists for standard genome sequencing and annotation.</title>
        <authorList>
            <consortium name="The Broad Institute Genomics Platform"/>
            <consortium name="The Broad Institute Genome Sequencing Center for Infectious Disease"/>
            <person name="Wu L."/>
            <person name="Ma J."/>
        </authorList>
    </citation>
    <scope>NUCLEOTIDE SEQUENCE [LARGE SCALE GENOMIC DNA]</scope>
    <source>
        <strain evidence="2">JCM 17111</strain>
    </source>
</reference>
<dbReference type="Proteomes" id="UP001500954">
    <property type="component" value="Unassembled WGS sequence"/>
</dbReference>
<dbReference type="SUPFAM" id="SSF57783">
    <property type="entry name" value="Zinc beta-ribbon"/>
    <property type="match status" value="1"/>
</dbReference>
<keyword evidence="2" id="KW-1185">Reference proteome</keyword>
<dbReference type="Gene3D" id="3.40.1360.10">
    <property type="match status" value="1"/>
</dbReference>
<name>A0ABP6WLX1_9FLAO</name>
<comment type="caution">
    <text evidence="1">The sequence shown here is derived from an EMBL/GenBank/DDBJ whole genome shotgun (WGS) entry which is preliminary data.</text>
</comment>
<evidence type="ECO:0000313" key="1">
    <source>
        <dbReference type="EMBL" id="GAA3552544.1"/>
    </source>
</evidence>
<gene>
    <name evidence="1" type="ORF">GCM10022395_00200</name>
</gene>
<dbReference type="InterPro" id="IPR036977">
    <property type="entry name" value="DNA_primase_Znf_CHC2"/>
</dbReference>
<dbReference type="Pfam" id="PF13155">
    <property type="entry name" value="Toprim_2"/>
    <property type="match status" value="1"/>
</dbReference>
<dbReference type="EMBL" id="BAABCY010000001">
    <property type="protein sequence ID" value="GAA3552544.1"/>
    <property type="molecule type" value="Genomic_DNA"/>
</dbReference>